<dbReference type="GO" id="GO:0017004">
    <property type="term" value="P:cytochrome complex assembly"/>
    <property type="evidence" value="ECO:0007669"/>
    <property type="project" value="UniProtKB-KW"/>
</dbReference>
<proteinExistence type="predicted"/>
<gene>
    <name evidence="7" type="ORF">HII30_14320</name>
</gene>
<evidence type="ECO:0000256" key="3">
    <source>
        <dbReference type="ARBA" id="ARBA00022968"/>
    </source>
</evidence>
<dbReference type="Gene3D" id="3.40.30.10">
    <property type="entry name" value="Glutaredoxin"/>
    <property type="match status" value="1"/>
</dbReference>
<protein>
    <submittedName>
        <fullName evidence="7">Redoxin domain-containing protein</fullName>
    </submittedName>
</protein>
<dbReference type="PROSITE" id="PS00194">
    <property type="entry name" value="THIOREDOXIN_1"/>
    <property type="match status" value="1"/>
</dbReference>
<dbReference type="EMBL" id="JABBPN010000013">
    <property type="protein sequence ID" value="NMO96937.1"/>
    <property type="molecule type" value="Genomic_DNA"/>
</dbReference>
<dbReference type="Pfam" id="PF00578">
    <property type="entry name" value="AhpC-TSA"/>
    <property type="match status" value="1"/>
</dbReference>
<comment type="caution">
    <text evidence="7">The sequence shown here is derived from an EMBL/GenBank/DDBJ whole genome shotgun (WGS) entry which is preliminary data.</text>
</comment>
<dbReference type="CDD" id="cd02966">
    <property type="entry name" value="TlpA_like_family"/>
    <property type="match status" value="1"/>
</dbReference>
<feature type="domain" description="Thioredoxin" evidence="6">
    <location>
        <begin position="36"/>
        <end position="174"/>
    </location>
</feature>
<dbReference type="InterPro" id="IPR036249">
    <property type="entry name" value="Thioredoxin-like_sf"/>
</dbReference>
<dbReference type="AlphaFoldDB" id="A0A848M7G8"/>
<name>A0A848M7G8_PAELE</name>
<keyword evidence="3" id="KW-0812">Transmembrane</keyword>
<dbReference type="RefSeq" id="WP_169505723.1">
    <property type="nucleotide sequence ID" value="NZ_JABBPN010000013.1"/>
</dbReference>
<dbReference type="PANTHER" id="PTHR42852">
    <property type="entry name" value="THIOL:DISULFIDE INTERCHANGE PROTEIN DSBE"/>
    <property type="match status" value="1"/>
</dbReference>
<keyword evidence="2" id="KW-0201">Cytochrome c-type biogenesis</keyword>
<keyword evidence="5" id="KW-0676">Redox-active center</keyword>
<evidence type="ECO:0000256" key="4">
    <source>
        <dbReference type="ARBA" id="ARBA00023157"/>
    </source>
</evidence>
<dbReference type="InterPro" id="IPR050553">
    <property type="entry name" value="Thioredoxin_ResA/DsbE_sf"/>
</dbReference>
<dbReference type="InterPro" id="IPR013766">
    <property type="entry name" value="Thioredoxin_domain"/>
</dbReference>
<dbReference type="PROSITE" id="PS51352">
    <property type="entry name" value="THIOREDOXIN_2"/>
    <property type="match status" value="1"/>
</dbReference>
<dbReference type="GO" id="GO:0016491">
    <property type="term" value="F:oxidoreductase activity"/>
    <property type="evidence" value="ECO:0007669"/>
    <property type="project" value="InterPro"/>
</dbReference>
<evidence type="ECO:0000259" key="6">
    <source>
        <dbReference type="PROSITE" id="PS51352"/>
    </source>
</evidence>
<sequence length="176" mass="19508">MTGKSRKTVQVIILLAILMLGVYAIVTVVMGKEGVPKEGDQVPGFKLLGSDGAVHTLDDFDGQAKVINFWGTYCEPCVREMPALQEQWLKWKDQGVEVIGINVGEDKMTVENFAQKMGVEFPVLMDPNRDAVSDFRVGPMPTTFFVDSSGRIHHIRIGQLDLETLDKQIEQLVNGS</sequence>
<dbReference type="GO" id="GO:0016209">
    <property type="term" value="F:antioxidant activity"/>
    <property type="evidence" value="ECO:0007669"/>
    <property type="project" value="InterPro"/>
</dbReference>
<dbReference type="PANTHER" id="PTHR42852:SF6">
    <property type="entry name" value="THIOL:DISULFIDE INTERCHANGE PROTEIN DSBE"/>
    <property type="match status" value="1"/>
</dbReference>
<dbReference type="SUPFAM" id="SSF52833">
    <property type="entry name" value="Thioredoxin-like"/>
    <property type="match status" value="1"/>
</dbReference>
<accession>A0A848M7G8</accession>
<dbReference type="InterPro" id="IPR017937">
    <property type="entry name" value="Thioredoxin_CS"/>
</dbReference>
<dbReference type="GO" id="GO:0030313">
    <property type="term" value="C:cell envelope"/>
    <property type="evidence" value="ECO:0007669"/>
    <property type="project" value="UniProtKB-SubCell"/>
</dbReference>
<evidence type="ECO:0000256" key="2">
    <source>
        <dbReference type="ARBA" id="ARBA00022748"/>
    </source>
</evidence>
<evidence type="ECO:0000256" key="1">
    <source>
        <dbReference type="ARBA" id="ARBA00004196"/>
    </source>
</evidence>
<evidence type="ECO:0000313" key="7">
    <source>
        <dbReference type="EMBL" id="NMO96937.1"/>
    </source>
</evidence>
<evidence type="ECO:0000313" key="8">
    <source>
        <dbReference type="Proteomes" id="UP000565468"/>
    </source>
</evidence>
<organism evidence="7 8">
    <name type="scientific">Paenibacillus lemnae</name>
    <dbReference type="NCBI Taxonomy" id="1330551"/>
    <lineage>
        <taxon>Bacteria</taxon>
        <taxon>Bacillati</taxon>
        <taxon>Bacillota</taxon>
        <taxon>Bacilli</taxon>
        <taxon>Bacillales</taxon>
        <taxon>Paenibacillaceae</taxon>
        <taxon>Paenibacillus</taxon>
    </lineage>
</organism>
<keyword evidence="8" id="KW-1185">Reference proteome</keyword>
<keyword evidence="4" id="KW-1015">Disulfide bond</keyword>
<evidence type="ECO:0000256" key="5">
    <source>
        <dbReference type="ARBA" id="ARBA00023284"/>
    </source>
</evidence>
<comment type="subcellular location">
    <subcellularLocation>
        <location evidence="1">Cell envelope</location>
    </subcellularLocation>
</comment>
<reference evidence="7 8" key="1">
    <citation type="submission" date="2020-04" db="EMBL/GenBank/DDBJ databases">
        <title>Paenibacillus algicola sp. nov., a novel marine bacterium producing alginate lyase.</title>
        <authorList>
            <person name="Huang H."/>
        </authorList>
    </citation>
    <scope>NUCLEOTIDE SEQUENCE [LARGE SCALE GENOMIC DNA]</scope>
    <source>
        <strain evidence="7 8">L7-75</strain>
    </source>
</reference>
<dbReference type="InterPro" id="IPR000866">
    <property type="entry name" value="AhpC/TSA"/>
</dbReference>
<dbReference type="Proteomes" id="UP000565468">
    <property type="component" value="Unassembled WGS sequence"/>
</dbReference>
<keyword evidence="3" id="KW-0735">Signal-anchor</keyword>